<gene>
    <name evidence="2" type="ORF">K450DRAFT_234543</name>
</gene>
<comment type="caution">
    <text evidence="2">The sequence shown here is derived from an EMBL/GenBank/DDBJ whole genome shotgun (WGS) entry which is preliminary data.</text>
</comment>
<dbReference type="InterPro" id="IPR036291">
    <property type="entry name" value="NAD(P)-bd_dom_sf"/>
</dbReference>
<accession>A0AAD5HE70</accession>
<dbReference type="RefSeq" id="XP_051446089.1">
    <property type="nucleotide sequence ID" value="XM_051587941.1"/>
</dbReference>
<dbReference type="EMBL" id="MU620908">
    <property type="protein sequence ID" value="KAI8581085.1"/>
    <property type="molecule type" value="Genomic_DNA"/>
</dbReference>
<dbReference type="SUPFAM" id="SSF50129">
    <property type="entry name" value="GroES-like"/>
    <property type="match status" value="1"/>
</dbReference>
<feature type="domain" description="Enoyl reductase (ER)" evidence="1">
    <location>
        <begin position="46"/>
        <end position="333"/>
    </location>
</feature>
<dbReference type="CDD" id="cd08249">
    <property type="entry name" value="enoyl_reductase_like"/>
    <property type="match status" value="1"/>
</dbReference>
<dbReference type="InterPro" id="IPR013154">
    <property type="entry name" value="ADH-like_N"/>
</dbReference>
<reference evidence="2" key="1">
    <citation type="submission" date="2021-06" db="EMBL/GenBank/DDBJ databases">
        <authorList>
            <consortium name="DOE Joint Genome Institute"/>
            <person name="Mondo S.J."/>
            <person name="Amses K.R."/>
            <person name="Simmons D.R."/>
            <person name="Longcore J.E."/>
            <person name="Seto K."/>
            <person name="Alves G.H."/>
            <person name="Bonds A.E."/>
            <person name="Quandt C.A."/>
            <person name="Davis W.J."/>
            <person name="Chang Y."/>
            <person name="Letcher P.M."/>
            <person name="Powell M.J."/>
            <person name="Kuo A."/>
            <person name="Labutti K."/>
            <person name="Pangilinan J."/>
            <person name="Andreopoulos W."/>
            <person name="Tritt A."/>
            <person name="Riley R."/>
            <person name="Hundley H."/>
            <person name="Johnson J."/>
            <person name="Lipzen A."/>
            <person name="Barry K."/>
            <person name="Berbee M.L."/>
            <person name="Buchler N.E."/>
            <person name="Grigoriev I.V."/>
            <person name="Spatafora J.W."/>
            <person name="Stajich J.E."/>
            <person name="James T.Y."/>
        </authorList>
    </citation>
    <scope>NUCLEOTIDE SEQUENCE</scope>
    <source>
        <strain evidence="2">AG</strain>
    </source>
</reference>
<dbReference type="Proteomes" id="UP001206595">
    <property type="component" value="Unassembled WGS sequence"/>
</dbReference>
<organism evidence="2 3">
    <name type="scientific">Umbelopsis ramanniana AG</name>
    <dbReference type="NCBI Taxonomy" id="1314678"/>
    <lineage>
        <taxon>Eukaryota</taxon>
        <taxon>Fungi</taxon>
        <taxon>Fungi incertae sedis</taxon>
        <taxon>Mucoromycota</taxon>
        <taxon>Mucoromycotina</taxon>
        <taxon>Umbelopsidomycetes</taxon>
        <taxon>Umbelopsidales</taxon>
        <taxon>Umbelopsidaceae</taxon>
        <taxon>Umbelopsis</taxon>
    </lineage>
</organism>
<evidence type="ECO:0000259" key="1">
    <source>
        <dbReference type="SMART" id="SM00829"/>
    </source>
</evidence>
<dbReference type="PANTHER" id="PTHR45348:SF2">
    <property type="entry name" value="ZINC-TYPE ALCOHOL DEHYDROGENASE-LIKE PROTEIN C2E1P3.01"/>
    <property type="match status" value="1"/>
</dbReference>
<dbReference type="GO" id="GO:0016651">
    <property type="term" value="F:oxidoreductase activity, acting on NAD(P)H"/>
    <property type="evidence" value="ECO:0007669"/>
    <property type="project" value="InterPro"/>
</dbReference>
<dbReference type="Gene3D" id="3.40.50.720">
    <property type="entry name" value="NAD(P)-binding Rossmann-like Domain"/>
    <property type="match status" value="1"/>
</dbReference>
<dbReference type="InterPro" id="IPR020843">
    <property type="entry name" value="ER"/>
</dbReference>
<evidence type="ECO:0000313" key="2">
    <source>
        <dbReference type="EMBL" id="KAI8581085.1"/>
    </source>
</evidence>
<reference evidence="2" key="2">
    <citation type="journal article" date="2022" name="Proc. Natl. Acad. Sci. U.S.A.">
        <title>Diploid-dominant life cycles characterize the early evolution of Fungi.</title>
        <authorList>
            <person name="Amses K.R."/>
            <person name="Simmons D.R."/>
            <person name="Longcore J.E."/>
            <person name="Mondo S.J."/>
            <person name="Seto K."/>
            <person name="Jeronimo G.H."/>
            <person name="Bonds A.E."/>
            <person name="Quandt C.A."/>
            <person name="Davis W.J."/>
            <person name="Chang Y."/>
            <person name="Federici B.A."/>
            <person name="Kuo A."/>
            <person name="LaButti K."/>
            <person name="Pangilinan J."/>
            <person name="Andreopoulos W."/>
            <person name="Tritt A."/>
            <person name="Riley R."/>
            <person name="Hundley H."/>
            <person name="Johnson J."/>
            <person name="Lipzen A."/>
            <person name="Barry K."/>
            <person name="Lang B.F."/>
            <person name="Cuomo C.A."/>
            <person name="Buchler N.E."/>
            <person name="Grigoriev I.V."/>
            <person name="Spatafora J.W."/>
            <person name="Stajich J.E."/>
            <person name="James T.Y."/>
        </authorList>
    </citation>
    <scope>NUCLEOTIDE SEQUENCE</scope>
    <source>
        <strain evidence="2">AG</strain>
    </source>
</reference>
<keyword evidence="3" id="KW-1185">Reference proteome</keyword>
<dbReference type="Gene3D" id="3.90.180.10">
    <property type="entry name" value="Medium-chain alcohol dehydrogenases, catalytic domain"/>
    <property type="match status" value="1"/>
</dbReference>
<dbReference type="AlphaFoldDB" id="A0AAD5HE70"/>
<dbReference type="SUPFAM" id="SSF51735">
    <property type="entry name" value="NAD(P)-binding Rossmann-fold domains"/>
    <property type="match status" value="1"/>
</dbReference>
<dbReference type="InterPro" id="IPR047122">
    <property type="entry name" value="Trans-enoyl_RdTase-like"/>
</dbReference>
<sequence>MYRYEDGRIYPCYAGIYKLYGEFSSIIHNTKEKMSPSNNAAWLEEKLAKPLTVKPAPYTPPGANEIVVKNHAVAINPVDAFIQTRGDVVFDWIKYPTVIGVDLAGEVVEVGSETASRFKIGDRVTGAGLGTIPERNTPVEGAFQNYTVVLADLATKIPESLSYAQASVLPLCLATAATGLFVEEYLGLQLPTEPAQPSTGKALVIWGGSTSVGSNAIQLAVAAGYEVFTTASPKNFNYVKSLGASQAFDYNDENVVQKMIDVLKDKELAGAMAIGMNSLHPCATILSKTKGAKFVADVMAPSVTTPIPEELGVTSKFVFGSNLKNDGVGKAVFHTFLEKGLESGKFIAAPEAEIVGHGLESIQLGFDTLLKGVSAKKIVITL</sequence>
<dbReference type="InterPro" id="IPR011032">
    <property type="entry name" value="GroES-like_sf"/>
</dbReference>
<dbReference type="SMART" id="SM00829">
    <property type="entry name" value="PKS_ER"/>
    <property type="match status" value="1"/>
</dbReference>
<dbReference type="Pfam" id="PF08240">
    <property type="entry name" value="ADH_N"/>
    <property type="match status" value="1"/>
</dbReference>
<protein>
    <recommendedName>
        <fullName evidence="1">Enoyl reductase (ER) domain-containing protein</fullName>
    </recommendedName>
</protein>
<dbReference type="GeneID" id="75913286"/>
<name>A0AAD5HE70_UMBRA</name>
<dbReference type="PANTHER" id="PTHR45348">
    <property type="entry name" value="HYPOTHETICAL OXIDOREDUCTASE (EUROFUNG)"/>
    <property type="match status" value="1"/>
</dbReference>
<evidence type="ECO:0000313" key="3">
    <source>
        <dbReference type="Proteomes" id="UP001206595"/>
    </source>
</evidence>
<proteinExistence type="predicted"/>